<evidence type="ECO:0000313" key="2">
    <source>
        <dbReference type="Proteomes" id="UP000182635"/>
    </source>
</evidence>
<dbReference type="AlphaFoldDB" id="A0A1I2QHB2"/>
<dbReference type="EMBL" id="FOPI01000007">
    <property type="protein sequence ID" value="SFG24961.1"/>
    <property type="molecule type" value="Genomic_DNA"/>
</dbReference>
<organism evidence="1 2">
    <name type="scientific">Ligilactobacillus ruminis DSM 20403 = NBRC 102161</name>
    <dbReference type="NCBI Taxonomy" id="1423798"/>
    <lineage>
        <taxon>Bacteria</taxon>
        <taxon>Bacillati</taxon>
        <taxon>Bacillota</taxon>
        <taxon>Bacilli</taxon>
        <taxon>Lactobacillales</taxon>
        <taxon>Lactobacillaceae</taxon>
        <taxon>Ligilactobacillus</taxon>
    </lineage>
</organism>
<dbReference type="Proteomes" id="UP000182635">
    <property type="component" value="Unassembled WGS sequence"/>
</dbReference>
<reference evidence="2" key="1">
    <citation type="submission" date="2016-10" db="EMBL/GenBank/DDBJ databases">
        <authorList>
            <person name="Varghese N."/>
            <person name="Submissions S."/>
        </authorList>
    </citation>
    <scope>NUCLEOTIDE SEQUENCE [LARGE SCALE GENOMIC DNA]</scope>
    <source>
        <strain evidence="2">DSM 20403</strain>
    </source>
</reference>
<dbReference type="RefSeq" id="WP_022280126.1">
    <property type="nucleotide sequence ID" value="NZ_AYYL01000010.1"/>
</dbReference>
<accession>A0A1I2QHB2</accession>
<name>A0A1I2QHB2_9LACO</name>
<evidence type="ECO:0000313" key="1">
    <source>
        <dbReference type="EMBL" id="SFG24961.1"/>
    </source>
</evidence>
<proteinExistence type="predicted"/>
<protein>
    <submittedName>
        <fullName evidence="1">Uncharacterized protein</fullName>
    </submittedName>
</protein>
<gene>
    <name evidence="1" type="ORF">SAMN02910432_00545</name>
</gene>
<sequence>MKQTTPYQLERARTYRAEAQRAIEYILSNDDFNKAKLILKSLKRSINAEINMSDDEDSAYVKLLVAINQDLDGKKDAFFQLEIIRNGFFRFIVAQTGSSDANR</sequence>